<feature type="transmembrane region" description="Helical" evidence="11">
    <location>
        <begin position="31"/>
        <end position="55"/>
    </location>
</feature>
<evidence type="ECO:0000256" key="3">
    <source>
        <dbReference type="ARBA" id="ARBA00022692"/>
    </source>
</evidence>
<evidence type="ECO:0000256" key="1">
    <source>
        <dbReference type="ARBA" id="ARBA00004651"/>
    </source>
</evidence>
<dbReference type="SMART" id="SM01381">
    <property type="entry name" value="7TM_GPCR_Srsx"/>
    <property type="match status" value="1"/>
</dbReference>
<feature type="transmembrane region" description="Helical" evidence="11">
    <location>
        <begin position="288"/>
        <end position="310"/>
    </location>
</feature>
<evidence type="ECO:0000256" key="2">
    <source>
        <dbReference type="ARBA" id="ARBA00022475"/>
    </source>
</evidence>
<keyword evidence="5 9" id="KW-0297">G-protein coupled receptor</keyword>
<accession>A0A2L2BMX9</accession>
<dbReference type="PANTHER" id="PTHR46925:SF2">
    <property type="entry name" value="G-PROTEIN COUPLED RECEPTOR TKR-1-RELATED"/>
    <property type="match status" value="1"/>
</dbReference>
<evidence type="ECO:0000256" key="6">
    <source>
        <dbReference type="ARBA" id="ARBA00023136"/>
    </source>
</evidence>
<dbReference type="GO" id="GO:0005886">
    <property type="term" value="C:plasma membrane"/>
    <property type="evidence" value="ECO:0007669"/>
    <property type="project" value="UniProtKB-SubCell"/>
</dbReference>
<feature type="transmembrane region" description="Helical" evidence="11">
    <location>
        <begin position="145"/>
        <end position="166"/>
    </location>
</feature>
<dbReference type="InterPro" id="IPR000276">
    <property type="entry name" value="GPCR_Rhodpsn"/>
</dbReference>
<evidence type="ECO:0000313" key="13">
    <source>
        <dbReference type="EMBL" id="AVG23011.1"/>
    </source>
</evidence>
<organism evidence="13">
    <name type="scientific">Asterias rubens</name>
    <name type="common">Common European starfish</name>
    <name type="synonym">Asterias vulgaris</name>
    <dbReference type="NCBI Taxonomy" id="7604"/>
    <lineage>
        <taxon>Eukaryota</taxon>
        <taxon>Metazoa</taxon>
        <taxon>Echinodermata</taxon>
        <taxon>Eleutherozoa</taxon>
        <taxon>Asterozoa</taxon>
        <taxon>Asteroidea</taxon>
        <taxon>Forcipulatacea</taxon>
        <taxon>Forcipulatida</taxon>
        <taxon>Asteriidae</taxon>
        <taxon>Asterias</taxon>
    </lineage>
</organism>
<feature type="region of interest" description="Disordered" evidence="10">
    <location>
        <begin position="329"/>
        <end position="360"/>
    </location>
</feature>
<feature type="compositionally biased region" description="Low complexity" evidence="10">
    <location>
        <begin position="338"/>
        <end position="353"/>
    </location>
</feature>
<name>A0A2L2BMX9_ASTRU</name>
<feature type="domain" description="G-protein coupled receptors family 1 profile" evidence="12">
    <location>
        <begin position="47"/>
        <end position="307"/>
    </location>
</feature>
<comment type="subcellular location">
    <subcellularLocation>
        <location evidence="1">Cell membrane</location>
        <topology evidence="1">Multi-pass membrane protein</topology>
    </subcellularLocation>
</comment>
<dbReference type="EMBL" id="MG744512">
    <property type="protein sequence ID" value="AVG23011.1"/>
    <property type="molecule type" value="mRNA"/>
</dbReference>
<keyword evidence="6 11" id="KW-0472">Membrane</keyword>
<keyword evidence="3 9" id="KW-0812">Transmembrane</keyword>
<protein>
    <submittedName>
        <fullName evidence="13">Tachykinin receptor 2</fullName>
    </submittedName>
</protein>
<evidence type="ECO:0000256" key="7">
    <source>
        <dbReference type="ARBA" id="ARBA00023170"/>
    </source>
</evidence>
<keyword evidence="8 9" id="KW-0807">Transducer</keyword>
<sequence>MGNKTSDFMEYEDFYTINNTFPHVMDQQSRIIWSVFVSAIILTAAGGNLIVIWIVSTDPRMRSITNYFLLNLAVSDTLIATLSMPSLFSYIVTQNWVMGEFMCRLARFMGTVSTVASVLSLVAISIDRYRAIVHPLLPRLSKTCIVCMIIFIWIGAISFASPQFFYSQLITFGYSDGDITQCYIIWPDGIQREYEFWYNVTSFSVVYCVPLSVLAMCYTVIGVKLWRSGVLGEYIPNRAKHIKAKRKVVKMIIVVIAVFATCWLPLHIYQFLSFMSDSAYQKSYSLHIYLSVWTLAMSSSMYNPFIYCWLNDRFRAGFKRVFRCSQGTSDTRHSQRQSGTPMSPTSRMTSSTGYQRTTNGKQELGCKNSLLSASVVDSMEDTC</sequence>
<dbReference type="PRINTS" id="PR00244">
    <property type="entry name" value="NEUROKININR"/>
</dbReference>
<dbReference type="OrthoDB" id="419189at2759"/>
<keyword evidence="7 9" id="KW-0675">Receptor</keyword>
<keyword evidence="2" id="KW-1003">Cell membrane</keyword>
<evidence type="ECO:0000256" key="9">
    <source>
        <dbReference type="RuleBase" id="RU000688"/>
    </source>
</evidence>
<dbReference type="InterPro" id="IPR017452">
    <property type="entry name" value="GPCR_Rhodpsn_7TM"/>
</dbReference>
<dbReference type="AlphaFoldDB" id="A0A2L2BMX9"/>
<evidence type="ECO:0000256" key="8">
    <source>
        <dbReference type="ARBA" id="ARBA00023224"/>
    </source>
</evidence>
<comment type="similarity">
    <text evidence="9">Belongs to the G-protein coupled receptor 1 family.</text>
</comment>
<dbReference type="SUPFAM" id="SSF81321">
    <property type="entry name" value="Family A G protein-coupled receptor-like"/>
    <property type="match status" value="1"/>
</dbReference>
<dbReference type="Pfam" id="PF00001">
    <property type="entry name" value="7tm_1"/>
    <property type="match status" value="1"/>
</dbReference>
<feature type="transmembrane region" description="Helical" evidence="11">
    <location>
        <begin position="67"/>
        <end position="93"/>
    </location>
</feature>
<dbReference type="InterPro" id="IPR001681">
    <property type="entry name" value="Neurokn_rcpt"/>
</dbReference>
<dbReference type="PRINTS" id="PR00237">
    <property type="entry name" value="GPCRRHODOPSN"/>
</dbReference>
<dbReference type="CDD" id="cd15390">
    <property type="entry name" value="7tmA_TACR"/>
    <property type="match status" value="1"/>
</dbReference>
<dbReference type="PROSITE" id="PS00237">
    <property type="entry name" value="G_PROTEIN_RECEP_F1_1"/>
    <property type="match status" value="1"/>
</dbReference>
<evidence type="ECO:0000259" key="12">
    <source>
        <dbReference type="PROSITE" id="PS50262"/>
    </source>
</evidence>
<feature type="transmembrane region" description="Helical" evidence="11">
    <location>
        <begin position="248"/>
        <end position="268"/>
    </location>
</feature>
<evidence type="ECO:0000256" key="5">
    <source>
        <dbReference type="ARBA" id="ARBA00023040"/>
    </source>
</evidence>
<dbReference type="FunFam" id="1.20.1070.10:FF:000291">
    <property type="entry name" value="Predicted protein"/>
    <property type="match status" value="1"/>
</dbReference>
<evidence type="ECO:0000256" key="11">
    <source>
        <dbReference type="SAM" id="Phobius"/>
    </source>
</evidence>
<evidence type="ECO:0000256" key="4">
    <source>
        <dbReference type="ARBA" id="ARBA00022989"/>
    </source>
</evidence>
<dbReference type="Gene3D" id="1.20.1070.10">
    <property type="entry name" value="Rhodopsin 7-helix transmembrane proteins"/>
    <property type="match status" value="1"/>
</dbReference>
<feature type="transmembrane region" description="Helical" evidence="11">
    <location>
        <begin position="105"/>
        <end position="124"/>
    </location>
</feature>
<feature type="transmembrane region" description="Helical" evidence="11">
    <location>
        <begin position="196"/>
        <end position="221"/>
    </location>
</feature>
<dbReference type="PANTHER" id="PTHR46925">
    <property type="entry name" value="G-PROTEIN COUPLED RECEPTOR TKR-1-RELATED"/>
    <property type="match status" value="1"/>
</dbReference>
<dbReference type="GO" id="GO:0004995">
    <property type="term" value="F:tachykinin receptor activity"/>
    <property type="evidence" value="ECO:0007669"/>
    <property type="project" value="InterPro"/>
</dbReference>
<proteinExistence type="evidence at transcript level"/>
<evidence type="ECO:0000256" key="10">
    <source>
        <dbReference type="SAM" id="MobiDB-lite"/>
    </source>
</evidence>
<reference evidence="13" key="1">
    <citation type="submission" date="2017-12" db="EMBL/GenBank/DDBJ databases">
        <title>Discovery and functional characterisation of a luqin-type neuropeptide signalling system in a deuterostome.</title>
        <authorList>
            <person name="Yanez-Guerra L.A."/>
            <person name="Elphick M.R."/>
            <person name="Delroisse J."/>
        </authorList>
    </citation>
    <scope>NUCLEOTIDE SEQUENCE</scope>
</reference>
<keyword evidence="4 11" id="KW-1133">Transmembrane helix</keyword>
<dbReference type="PROSITE" id="PS50262">
    <property type="entry name" value="G_PROTEIN_RECEP_F1_2"/>
    <property type="match status" value="1"/>
</dbReference>